<feature type="domain" description="RING-type" evidence="8">
    <location>
        <begin position="193"/>
        <end position="243"/>
    </location>
</feature>
<dbReference type="InterPro" id="IPR013083">
    <property type="entry name" value="Znf_RING/FYVE/PHD"/>
</dbReference>
<dbReference type="Pfam" id="PF13923">
    <property type="entry name" value="zf-C3HC4_2"/>
    <property type="match status" value="1"/>
</dbReference>
<feature type="region of interest" description="Disordered" evidence="7">
    <location>
        <begin position="688"/>
        <end position="730"/>
    </location>
</feature>
<dbReference type="SMART" id="SM00184">
    <property type="entry name" value="RING"/>
    <property type="match status" value="1"/>
</dbReference>
<protein>
    <recommendedName>
        <fullName evidence="8">RING-type domain-containing protein</fullName>
    </recommendedName>
</protein>
<dbReference type="Gene3D" id="3.30.40.10">
    <property type="entry name" value="Zinc/RING finger domain, C3HC4 (zinc finger)"/>
    <property type="match status" value="1"/>
</dbReference>
<feature type="region of interest" description="Disordered" evidence="7">
    <location>
        <begin position="651"/>
        <end position="674"/>
    </location>
</feature>
<dbReference type="Proteomes" id="UP000799640">
    <property type="component" value="Unassembled WGS sequence"/>
</dbReference>
<feature type="compositionally biased region" description="Low complexity" evidence="7">
    <location>
        <begin position="52"/>
        <end position="63"/>
    </location>
</feature>
<feature type="compositionally biased region" description="Polar residues" evidence="7">
    <location>
        <begin position="414"/>
        <end position="426"/>
    </location>
</feature>
<feature type="compositionally biased region" description="Basic residues" evidence="7">
    <location>
        <begin position="69"/>
        <end position="79"/>
    </location>
</feature>
<keyword evidence="5" id="KW-0862">Zinc</keyword>
<dbReference type="OrthoDB" id="302966at2759"/>
<name>A0A6G1HXM1_9PEZI</name>
<evidence type="ECO:0000256" key="6">
    <source>
        <dbReference type="PROSITE-ProRule" id="PRU00175"/>
    </source>
</evidence>
<dbReference type="PANTHER" id="PTHR12983">
    <property type="entry name" value="RING FINGER 10 FAMILY MEMBER"/>
    <property type="match status" value="1"/>
</dbReference>
<evidence type="ECO:0000256" key="7">
    <source>
        <dbReference type="SAM" id="MobiDB-lite"/>
    </source>
</evidence>
<dbReference type="PROSITE" id="PS50089">
    <property type="entry name" value="ZF_RING_2"/>
    <property type="match status" value="1"/>
</dbReference>
<dbReference type="EMBL" id="ML996695">
    <property type="protein sequence ID" value="KAF2400485.1"/>
    <property type="molecule type" value="Genomic_DNA"/>
</dbReference>
<comment type="subcellular location">
    <subcellularLocation>
        <location evidence="1">Cytoplasm</location>
    </subcellularLocation>
</comment>
<reference evidence="9" key="1">
    <citation type="journal article" date="2020" name="Stud. Mycol.">
        <title>101 Dothideomycetes genomes: a test case for predicting lifestyles and emergence of pathogens.</title>
        <authorList>
            <person name="Haridas S."/>
            <person name="Albert R."/>
            <person name="Binder M."/>
            <person name="Bloem J."/>
            <person name="Labutti K."/>
            <person name="Salamov A."/>
            <person name="Andreopoulos B."/>
            <person name="Baker S."/>
            <person name="Barry K."/>
            <person name="Bills G."/>
            <person name="Bluhm B."/>
            <person name="Cannon C."/>
            <person name="Castanera R."/>
            <person name="Culley D."/>
            <person name="Daum C."/>
            <person name="Ezra D."/>
            <person name="Gonzalez J."/>
            <person name="Henrissat B."/>
            <person name="Kuo A."/>
            <person name="Liang C."/>
            <person name="Lipzen A."/>
            <person name="Lutzoni F."/>
            <person name="Magnuson J."/>
            <person name="Mondo S."/>
            <person name="Nolan M."/>
            <person name="Ohm R."/>
            <person name="Pangilinan J."/>
            <person name="Park H.-J."/>
            <person name="Ramirez L."/>
            <person name="Alfaro M."/>
            <person name="Sun H."/>
            <person name="Tritt A."/>
            <person name="Yoshinaga Y."/>
            <person name="Zwiers L.-H."/>
            <person name="Turgeon B."/>
            <person name="Goodwin S."/>
            <person name="Spatafora J."/>
            <person name="Crous P."/>
            <person name="Grigoriev I."/>
        </authorList>
    </citation>
    <scope>NUCLEOTIDE SEQUENCE</scope>
    <source>
        <strain evidence="9">CBS 262.69</strain>
    </source>
</reference>
<keyword evidence="4 6" id="KW-0863">Zinc-finger</keyword>
<feature type="region of interest" description="Disordered" evidence="7">
    <location>
        <begin position="1"/>
        <end position="81"/>
    </location>
</feature>
<feature type="region of interest" description="Disordered" evidence="7">
    <location>
        <begin position="414"/>
        <end position="452"/>
    </location>
</feature>
<evidence type="ECO:0000313" key="10">
    <source>
        <dbReference type="Proteomes" id="UP000799640"/>
    </source>
</evidence>
<organism evidence="9 10">
    <name type="scientific">Trichodelitschia bisporula</name>
    <dbReference type="NCBI Taxonomy" id="703511"/>
    <lineage>
        <taxon>Eukaryota</taxon>
        <taxon>Fungi</taxon>
        <taxon>Dikarya</taxon>
        <taxon>Ascomycota</taxon>
        <taxon>Pezizomycotina</taxon>
        <taxon>Dothideomycetes</taxon>
        <taxon>Dothideomycetes incertae sedis</taxon>
        <taxon>Phaeotrichales</taxon>
        <taxon>Phaeotrichaceae</taxon>
        <taxon>Trichodelitschia</taxon>
    </lineage>
</organism>
<feature type="region of interest" description="Disordered" evidence="7">
    <location>
        <begin position="366"/>
        <end position="394"/>
    </location>
</feature>
<evidence type="ECO:0000256" key="1">
    <source>
        <dbReference type="ARBA" id="ARBA00004496"/>
    </source>
</evidence>
<evidence type="ECO:0000259" key="8">
    <source>
        <dbReference type="PROSITE" id="PS50089"/>
    </source>
</evidence>
<evidence type="ECO:0000313" key="9">
    <source>
        <dbReference type="EMBL" id="KAF2400485.1"/>
    </source>
</evidence>
<evidence type="ECO:0000256" key="2">
    <source>
        <dbReference type="ARBA" id="ARBA00022490"/>
    </source>
</evidence>
<dbReference type="GO" id="GO:0005737">
    <property type="term" value="C:cytoplasm"/>
    <property type="evidence" value="ECO:0007669"/>
    <property type="project" value="UniProtKB-SubCell"/>
</dbReference>
<feature type="region of interest" description="Disordered" evidence="7">
    <location>
        <begin position="554"/>
        <end position="620"/>
    </location>
</feature>
<dbReference type="InterPro" id="IPR017907">
    <property type="entry name" value="Znf_RING_CS"/>
</dbReference>
<dbReference type="GO" id="GO:0000976">
    <property type="term" value="F:transcription cis-regulatory region binding"/>
    <property type="evidence" value="ECO:0007669"/>
    <property type="project" value="TreeGrafter"/>
</dbReference>
<dbReference type="PANTHER" id="PTHR12983:SF9">
    <property type="entry name" value="E3 UBIQUITIN-PROTEIN LIGASE RNF10"/>
    <property type="match status" value="1"/>
</dbReference>
<feature type="compositionally biased region" description="Polar residues" evidence="7">
    <location>
        <begin position="721"/>
        <end position="730"/>
    </location>
</feature>
<gene>
    <name evidence="9" type="ORF">EJ06DRAFT_549160</name>
</gene>
<keyword evidence="10" id="KW-1185">Reference proteome</keyword>
<evidence type="ECO:0000256" key="5">
    <source>
        <dbReference type="ARBA" id="ARBA00022833"/>
    </source>
</evidence>
<feature type="compositionally biased region" description="Gly residues" evidence="7">
    <location>
        <begin position="701"/>
        <end position="710"/>
    </location>
</feature>
<proteinExistence type="predicted"/>
<keyword evidence="2" id="KW-0963">Cytoplasm</keyword>
<dbReference type="GO" id="GO:0008270">
    <property type="term" value="F:zinc ion binding"/>
    <property type="evidence" value="ECO:0007669"/>
    <property type="project" value="UniProtKB-KW"/>
</dbReference>
<dbReference type="SUPFAM" id="SSF57850">
    <property type="entry name" value="RING/U-box"/>
    <property type="match status" value="1"/>
</dbReference>
<dbReference type="InterPro" id="IPR001841">
    <property type="entry name" value="Znf_RING"/>
</dbReference>
<keyword evidence="3" id="KW-0479">Metal-binding</keyword>
<dbReference type="AlphaFoldDB" id="A0A6G1HXM1"/>
<sequence length="730" mass="79785">MASNPQGTIGAGKGVNTPKATSSPSQQSPAQSQTGSVSGGDYGQLRSGRFGSGTPSRSTPSPRNGQASRKQHKGSKRLGRAVDEDALAETRAMRSANSRKGQTSITHLMRFSLPPRPDQHLSYLPRNGRRAPTWGPGSGYHAIDKARYVHANYRFIVDPKGDYHAQGVDADVYLDWSNVLQILASSKSQTASCPICLGVPVAPRMAKCGHMFCLPCLIRYMHSNGEKQHVPERRTRCKACPVCGDSIFISETRPVRWYEGQEGEPLREGGDVVLRLVKREAGSTLALPRDGATALGKDEDVPWYFAADVMDYARIMKGTEDYMLEQFDNDIEVVRLQEKEDELMFGEDVAEWANKAVRMIHEAKDKVKGMGGPPPPTKPVEQAPKRPPIQFSDASDVPEMYGLQHAAKSGQSIGTFVPASTDTTPGSDAAQPGSQLPPAHPSPFGKRRLSNTHTHNQAPSEYYFYQALLHYYLSPLDIRILREAFGSFASFPSTILPRIEHISTGHIVDDDLRKRTRYLAHLPYGCEVSFLECDWTDTVPPEILARFQPEIERRRARNADKESREEKARLRAEREEDDKRYAHLRRRRDEKSPLSQEDFAPLRPAAEDAESGSPPLGARQGSAFASLADISTSPSAQRTVWGTPVVPGSGSPLLGAQAAEPVPGDDGWLQGWEKDLLQEDEALVEQAKALSVAESSKAGAAAGGGGGGGGGKKKKKMKITLMSTNVRRGA</sequence>
<dbReference type="InterPro" id="IPR039739">
    <property type="entry name" value="MAG2/RNF10"/>
</dbReference>
<evidence type="ECO:0000256" key="3">
    <source>
        <dbReference type="ARBA" id="ARBA00022723"/>
    </source>
</evidence>
<feature type="compositionally biased region" description="Low complexity" evidence="7">
    <location>
        <begin position="20"/>
        <end position="34"/>
    </location>
</feature>
<evidence type="ECO:0000256" key="4">
    <source>
        <dbReference type="ARBA" id="ARBA00022771"/>
    </source>
</evidence>
<dbReference type="GO" id="GO:0045944">
    <property type="term" value="P:positive regulation of transcription by RNA polymerase II"/>
    <property type="evidence" value="ECO:0007669"/>
    <property type="project" value="TreeGrafter"/>
</dbReference>
<dbReference type="PROSITE" id="PS00518">
    <property type="entry name" value="ZF_RING_1"/>
    <property type="match status" value="1"/>
</dbReference>
<accession>A0A6G1HXM1</accession>
<feature type="compositionally biased region" description="Basic and acidic residues" evidence="7">
    <location>
        <begin position="554"/>
        <end position="592"/>
    </location>
</feature>